<evidence type="ECO:0000256" key="1">
    <source>
        <dbReference type="PROSITE-ProRule" id="PRU00182"/>
    </source>
</evidence>
<reference evidence="3" key="1">
    <citation type="journal article" date="2021" name="PeerJ">
        <title>Extensive microbial diversity within the chicken gut microbiome revealed by metagenomics and culture.</title>
        <authorList>
            <person name="Gilroy R."/>
            <person name="Ravi A."/>
            <person name="Getino M."/>
            <person name="Pursley I."/>
            <person name="Horton D.L."/>
            <person name="Alikhan N.F."/>
            <person name="Baker D."/>
            <person name="Gharbi K."/>
            <person name="Hall N."/>
            <person name="Watson M."/>
            <person name="Adriaenssens E.M."/>
            <person name="Foster-Nyarko E."/>
            <person name="Jarju S."/>
            <person name="Secka A."/>
            <person name="Antonio M."/>
            <person name="Oren A."/>
            <person name="Chaudhuri R.R."/>
            <person name="La Ragione R."/>
            <person name="Hildebrand F."/>
            <person name="Pallen M.J."/>
        </authorList>
    </citation>
    <scope>NUCLEOTIDE SEQUENCE</scope>
    <source>
        <strain evidence="3">ChiHjej9B8-13557</strain>
    </source>
</reference>
<dbReference type="InterPro" id="IPR002942">
    <property type="entry name" value="S4_RNA-bd"/>
</dbReference>
<keyword evidence="1" id="KW-0694">RNA-binding</keyword>
<feature type="domain" description="RNA-binding S4" evidence="2">
    <location>
        <begin position="11"/>
        <end position="71"/>
    </location>
</feature>
<dbReference type="GO" id="GO:0003723">
    <property type="term" value="F:RNA binding"/>
    <property type="evidence" value="ECO:0007669"/>
    <property type="project" value="UniProtKB-KW"/>
</dbReference>
<dbReference type="Pfam" id="PF13275">
    <property type="entry name" value="S4_2"/>
    <property type="match status" value="1"/>
</dbReference>
<dbReference type="AlphaFoldDB" id="A0A9D2S8J6"/>
<proteinExistence type="predicted"/>
<dbReference type="SUPFAM" id="SSF55174">
    <property type="entry name" value="Alpha-L RNA-binding motif"/>
    <property type="match status" value="1"/>
</dbReference>
<protein>
    <submittedName>
        <fullName evidence="3">RNA-binding S4 domain-containing protein</fullName>
    </submittedName>
</protein>
<name>A0A9D2S8J6_9FIRM</name>
<evidence type="ECO:0000259" key="2">
    <source>
        <dbReference type="SMART" id="SM00363"/>
    </source>
</evidence>
<dbReference type="EMBL" id="DWXX01000133">
    <property type="protein sequence ID" value="HJB59475.1"/>
    <property type="molecule type" value="Genomic_DNA"/>
</dbReference>
<evidence type="ECO:0000313" key="3">
    <source>
        <dbReference type="EMBL" id="HJB59475.1"/>
    </source>
</evidence>
<gene>
    <name evidence="3" type="ORF">H9771_07480</name>
</gene>
<sequence length="71" mass="7644">MERVIIHTPFIKLDALLKYAGLCETGGEAKERVQAGEVKVNGEVCTMRGKKCVPGDTVEVDGRAVQIAEGQ</sequence>
<dbReference type="Gene3D" id="3.10.290.10">
    <property type="entry name" value="RNA-binding S4 domain"/>
    <property type="match status" value="1"/>
</dbReference>
<dbReference type="PROSITE" id="PS50889">
    <property type="entry name" value="S4"/>
    <property type="match status" value="1"/>
</dbReference>
<accession>A0A9D2S8J6</accession>
<organism evidence="3 4">
    <name type="scientific">Candidatus Faecalibacterium faecipullorum</name>
    <dbReference type="NCBI Taxonomy" id="2838578"/>
    <lineage>
        <taxon>Bacteria</taxon>
        <taxon>Bacillati</taxon>
        <taxon>Bacillota</taxon>
        <taxon>Clostridia</taxon>
        <taxon>Eubacteriales</taxon>
        <taxon>Oscillospiraceae</taxon>
        <taxon>Faecalibacterium</taxon>
    </lineage>
</organism>
<reference evidence="3" key="2">
    <citation type="submission" date="2021-04" db="EMBL/GenBank/DDBJ databases">
        <authorList>
            <person name="Gilroy R."/>
        </authorList>
    </citation>
    <scope>NUCLEOTIDE SEQUENCE</scope>
    <source>
        <strain evidence="3">ChiHjej9B8-13557</strain>
    </source>
</reference>
<dbReference type="Proteomes" id="UP000824211">
    <property type="component" value="Unassembled WGS sequence"/>
</dbReference>
<evidence type="ECO:0000313" key="4">
    <source>
        <dbReference type="Proteomes" id="UP000824211"/>
    </source>
</evidence>
<comment type="caution">
    <text evidence="3">The sequence shown here is derived from an EMBL/GenBank/DDBJ whole genome shotgun (WGS) entry which is preliminary data.</text>
</comment>
<dbReference type="CDD" id="cd00165">
    <property type="entry name" value="S4"/>
    <property type="match status" value="1"/>
</dbReference>
<dbReference type="SMART" id="SM00363">
    <property type="entry name" value="S4"/>
    <property type="match status" value="1"/>
</dbReference>
<dbReference type="InterPro" id="IPR036986">
    <property type="entry name" value="S4_RNA-bd_sf"/>
</dbReference>